<evidence type="ECO:0000256" key="1">
    <source>
        <dbReference type="SAM" id="Phobius"/>
    </source>
</evidence>
<evidence type="ECO:0000313" key="2">
    <source>
        <dbReference type="EMBL" id="OGE37317.1"/>
    </source>
</evidence>
<feature type="transmembrane region" description="Helical" evidence="1">
    <location>
        <begin position="63"/>
        <end position="82"/>
    </location>
</feature>
<keyword evidence="1" id="KW-0472">Membrane</keyword>
<protein>
    <submittedName>
        <fullName evidence="2">Uncharacterized protein</fullName>
    </submittedName>
</protein>
<accession>A0A1F5K8R8</accession>
<keyword evidence="1" id="KW-1133">Transmembrane helix</keyword>
<name>A0A1F5K8R8_9BACT</name>
<dbReference type="Proteomes" id="UP000176527">
    <property type="component" value="Unassembled WGS sequence"/>
</dbReference>
<dbReference type="EMBL" id="MFDE01000046">
    <property type="protein sequence ID" value="OGE37317.1"/>
    <property type="molecule type" value="Genomic_DNA"/>
</dbReference>
<feature type="transmembrane region" description="Helical" evidence="1">
    <location>
        <begin position="149"/>
        <end position="170"/>
    </location>
</feature>
<gene>
    <name evidence="2" type="ORF">A3F00_05555</name>
</gene>
<comment type="caution">
    <text evidence="2">The sequence shown here is derived from an EMBL/GenBank/DDBJ whole genome shotgun (WGS) entry which is preliminary data.</text>
</comment>
<sequence>MKLQIRYFDVRNGIFLKLIPIKSGLKWDILTIQALRELQDFLISRVQDINKSISHFSPLTSRILYLSLLITLYLSFISPVYADHCPDPINETHTDFGCISNDPIKFATSIYGIGLGLIGVVGLLSIVYGAFLVLTSQGDPTKLQNGRSYIVYALIGMALAVGGFAFYRIIAVNVIRIPGFQ</sequence>
<organism evidence="2 3">
    <name type="scientific">Candidatus Daviesbacteria bacterium RIFCSPHIGHO2_12_FULL_37_11</name>
    <dbReference type="NCBI Taxonomy" id="1797777"/>
    <lineage>
        <taxon>Bacteria</taxon>
        <taxon>Candidatus Daviesiibacteriota</taxon>
    </lineage>
</organism>
<evidence type="ECO:0000313" key="3">
    <source>
        <dbReference type="Proteomes" id="UP000176527"/>
    </source>
</evidence>
<feature type="transmembrane region" description="Helical" evidence="1">
    <location>
        <begin position="110"/>
        <end position="137"/>
    </location>
</feature>
<reference evidence="2 3" key="1">
    <citation type="journal article" date="2016" name="Nat. Commun.">
        <title>Thousands of microbial genomes shed light on interconnected biogeochemical processes in an aquifer system.</title>
        <authorList>
            <person name="Anantharaman K."/>
            <person name="Brown C.T."/>
            <person name="Hug L.A."/>
            <person name="Sharon I."/>
            <person name="Castelle C.J."/>
            <person name="Probst A.J."/>
            <person name="Thomas B.C."/>
            <person name="Singh A."/>
            <person name="Wilkins M.J."/>
            <person name="Karaoz U."/>
            <person name="Brodie E.L."/>
            <person name="Williams K.H."/>
            <person name="Hubbard S.S."/>
            <person name="Banfield J.F."/>
        </authorList>
    </citation>
    <scope>NUCLEOTIDE SEQUENCE [LARGE SCALE GENOMIC DNA]</scope>
</reference>
<keyword evidence="1" id="KW-0812">Transmembrane</keyword>
<dbReference type="AlphaFoldDB" id="A0A1F5K8R8"/>
<proteinExistence type="predicted"/>